<keyword evidence="4" id="KW-1185">Reference proteome</keyword>
<proteinExistence type="predicted"/>
<feature type="transmembrane region" description="Helical" evidence="2">
    <location>
        <begin position="160"/>
        <end position="178"/>
    </location>
</feature>
<evidence type="ECO:0000313" key="3">
    <source>
        <dbReference type="EMBL" id="THU82097.1"/>
    </source>
</evidence>
<evidence type="ECO:0000256" key="2">
    <source>
        <dbReference type="SAM" id="Phobius"/>
    </source>
</evidence>
<feature type="transmembrane region" description="Helical" evidence="2">
    <location>
        <begin position="190"/>
        <end position="214"/>
    </location>
</feature>
<evidence type="ECO:0000313" key="4">
    <source>
        <dbReference type="Proteomes" id="UP000297245"/>
    </source>
</evidence>
<accession>A0A4S8L122</accession>
<keyword evidence="2" id="KW-0472">Membrane</keyword>
<keyword evidence="2" id="KW-0812">Transmembrane</keyword>
<dbReference type="EMBL" id="ML179758">
    <property type="protein sequence ID" value="THU82097.1"/>
    <property type="molecule type" value="Genomic_DNA"/>
</dbReference>
<dbReference type="AlphaFoldDB" id="A0A4S8L122"/>
<feature type="compositionally biased region" description="Basic and acidic residues" evidence="1">
    <location>
        <begin position="432"/>
        <end position="453"/>
    </location>
</feature>
<feature type="compositionally biased region" description="Low complexity" evidence="1">
    <location>
        <begin position="598"/>
        <end position="609"/>
    </location>
</feature>
<feature type="compositionally biased region" description="Polar residues" evidence="1">
    <location>
        <begin position="586"/>
        <end position="597"/>
    </location>
</feature>
<feature type="region of interest" description="Disordered" evidence="1">
    <location>
        <begin position="534"/>
        <end position="650"/>
    </location>
</feature>
<feature type="region of interest" description="Disordered" evidence="1">
    <location>
        <begin position="676"/>
        <end position="730"/>
    </location>
</feature>
<evidence type="ECO:0008006" key="5">
    <source>
        <dbReference type="Google" id="ProtNLM"/>
    </source>
</evidence>
<gene>
    <name evidence="3" type="ORF">K435DRAFT_844498</name>
</gene>
<feature type="compositionally biased region" description="Acidic residues" evidence="1">
    <location>
        <begin position="546"/>
        <end position="555"/>
    </location>
</feature>
<dbReference type="OrthoDB" id="3364886at2759"/>
<reference evidence="3 4" key="1">
    <citation type="journal article" date="2019" name="Nat. Ecol. Evol.">
        <title>Megaphylogeny resolves global patterns of mushroom evolution.</title>
        <authorList>
            <person name="Varga T."/>
            <person name="Krizsan K."/>
            <person name="Foldi C."/>
            <person name="Dima B."/>
            <person name="Sanchez-Garcia M."/>
            <person name="Sanchez-Ramirez S."/>
            <person name="Szollosi G.J."/>
            <person name="Szarkandi J.G."/>
            <person name="Papp V."/>
            <person name="Albert L."/>
            <person name="Andreopoulos W."/>
            <person name="Angelini C."/>
            <person name="Antonin V."/>
            <person name="Barry K.W."/>
            <person name="Bougher N.L."/>
            <person name="Buchanan P."/>
            <person name="Buyck B."/>
            <person name="Bense V."/>
            <person name="Catcheside P."/>
            <person name="Chovatia M."/>
            <person name="Cooper J."/>
            <person name="Damon W."/>
            <person name="Desjardin D."/>
            <person name="Finy P."/>
            <person name="Geml J."/>
            <person name="Haridas S."/>
            <person name="Hughes K."/>
            <person name="Justo A."/>
            <person name="Karasinski D."/>
            <person name="Kautmanova I."/>
            <person name="Kiss B."/>
            <person name="Kocsube S."/>
            <person name="Kotiranta H."/>
            <person name="LaButti K.M."/>
            <person name="Lechner B.E."/>
            <person name="Liimatainen K."/>
            <person name="Lipzen A."/>
            <person name="Lukacs Z."/>
            <person name="Mihaltcheva S."/>
            <person name="Morgado L.N."/>
            <person name="Niskanen T."/>
            <person name="Noordeloos M.E."/>
            <person name="Ohm R.A."/>
            <person name="Ortiz-Santana B."/>
            <person name="Ovrebo C."/>
            <person name="Racz N."/>
            <person name="Riley R."/>
            <person name="Savchenko A."/>
            <person name="Shiryaev A."/>
            <person name="Soop K."/>
            <person name="Spirin V."/>
            <person name="Szebenyi C."/>
            <person name="Tomsovsky M."/>
            <person name="Tulloss R.E."/>
            <person name="Uehling J."/>
            <person name="Grigoriev I.V."/>
            <person name="Vagvolgyi C."/>
            <person name="Papp T."/>
            <person name="Martin F.M."/>
            <person name="Miettinen O."/>
            <person name="Hibbett D.S."/>
            <person name="Nagy L.G."/>
        </authorList>
    </citation>
    <scope>NUCLEOTIDE SEQUENCE [LARGE SCALE GENOMIC DNA]</scope>
    <source>
        <strain evidence="3 4">CBS 962.96</strain>
    </source>
</reference>
<feature type="transmembrane region" description="Helical" evidence="2">
    <location>
        <begin position="111"/>
        <end position="127"/>
    </location>
</feature>
<evidence type="ECO:0000256" key="1">
    <source>
        <dbReference type="SAM" id="MobiDB-lite"/>
    </source>
</evidence>
<feature type="compositionally biased region" description="Basic residues" evidence="1">
    <location>
        <begin position="415"/>
        <end position="428"/>
    </location>
</feature>
<feature type="region of interest" description="Disordered" evidence="1">
    <location>
        <begin position="414"/>
        <end position="490"/>
    </location>
</feature>
<dbReference type="Proteomes" id="UP000297245">
    <property type="component" value="Unassembled WGS sequence"/>
</dbReference>
<feature type="transmembrane region" description="Helical" evidence="2">
    <location>
        <begin position="20"/>
        <end position="42"/>
    </location>
</feature>
<protein>
    <recommendedName>
        <fullName evidence="5">DUF4203 domain-containing protein</fullName>
    </recommendedName>
</protein>
<feature type="transmembrane region" description="Helical" evidence="2">
    <location>
        <begin position="134"/>
        <end position="154"/>
    </location>
</feature>
<name>A0A4S8L122_DENBC</name>
<organism evidence="3 4">
    <name type="scientific">Dendrothele bispora (strain CBS 962.96)</name>
    <dbReference type="NCBI Taxonomy" id="1314807"/>
    <lineage>
        <taxon>Eukaryota</taxon>
        <taxon>Fungi</taxon>
        <taxon>Dikarya</taxon>
        <taxon>Basidiomycota</taxon>
        <taxon>Agaricomycotina</taxon>
        <taxon>Agaricomycetes</taxon>
        <taxon>Agaricomycetidae</taxon>
        <taxon>Agaricales</taxon>
        <taxon>Agaricales incertae sedis</taxon>
        <taxon>Dendrothele</taxon>
    </lineage>
</organism>
<keyword evidence="2" id="KW-1133">Transmembrane helix</keyword>
<feature type="compositionally biased region" description="Basic and acidic residues" evidence="1">
    <location>
        <begin position="689"/>
        <end position="730"/>
    </location>
</feature>
<sequence>MATVERSTLTSLLSSSSFLLAYALPLLFASLVLTFAGAFLTLDRSRSFAPRYDAIPGSFTSSSAKKKFQFVFEGGVGGLLIGYSFGLHLTTFLSLLIPNSFPSMSPLSEKSFIAVWLLSSLLTTFLGSRYKYAALAFAGVTGGVVFSLAISVIIHPSLLTRIVLTSIIAPILTLLVCLPLERFQHPSLRLAACSIGSFGLVLSIALLAHIPAWANVWSRYWLKSSLEWGGSKERGLDAGFCLFLLVGIASDYLLRRLFGECPDEKWDTYLANYTSNLPNRAGTFKPFESFWDRWFASKSSRNSTGDEEMIFPEDPKHPVNHLSPLHRNASSSPFLPGQYTSRNTLRSPKLARFESGIGSGAFSATTTVVEDDADYELYGKAKAKEVDPALVPGGFVLSGDEAYDLPGKKTQGFLKKARSNQTKSKRFTAKNLGKDAGEGVKKKRDPVKFRPEDGFLSSDDEDGSSEEEQKAKALQGTKRPPYLKQSTSMASTNTAISFGAAQQQQQRLKGKNDGVDLDNLEIDYEKEIERLKGFKRRTTQGLGEGEVPDYSDYESDLGSPTTLTPSIEKKEKEGGLEWTPGFMRRASSQHSGSQGAKSSSTNSNASTSTLVPPGSPVTTTASSGPKAAIVQPTPTSPNAATPPAFLTGLGAVPATPSLIRALDRVALAQKDAYTGAATAGAGNGVGLPRVEEEREVEGRDRLGEKVKDEDKDKGKRWESFWRDVRDKAQS</sequence>
<feature type="transmembrane region" description="Helical" evidence="2">
    <location>
        <begin position="70"/>
        <end position="91"/>
    </location>
</feature>
<feature type="compositionally biased region" description="Low complexity" evidence="1">
    <location>
        <begin position="632"/>
        <end position="644"/>
    </location>
</feature>